<dbReference type="Proteomes" id="UP001596118">
    <property type="component" value="Unassembled WGS sequence"/>
</dbReference>
<dbReference type="PANTHER" id="PTHR35005:SF1">
    <property type="entry name" value="2-AMINO-5-FORMYLAMINO-6-RIBOSYLAMINOPYRIMIDIN-4(3H)-ONE 5'-MONOPHOSPHATE DEFORMYLASE"/>
    <property type="match status" value="1"/>
</dbReference>
<dbReference type="Pfam" id="PF02633">
    <property type="entry name" value="Creatininase"/>
    <property type="match status" value="1"/>
</dbReference>
<evidence type="ECO:0000256" key="4">
    <source>
        <dbReference type="ARBA" id="ARBA00022833"/>
    </source>
</evidence>
<dbReference type="PANTHER" id="PTHR35005">
    <property type="entry name" value="3-DEHYDRO-SCYLLO-INOSOSE HYDROLASE"/>
    <property type="match status" value="1"/>
</dbReference>
<comment type="cofactor">
    <cofactor evidence="1">
        <name>Zn(2+)</name>
        <dbReference type="ChEBI" id="CHEBI:29105"/>
    </cofactor>
</comment>
<name>A0ABD5R107_9EURY</name>
<organism evidence="5 6">
    <name type="scientific">Halorubrum rubrum</name>
    <dbReference type="NCBI Taxonomy" id="1126240"/>
    <lineage>
        <taxon>Archaea</taxon>
        <taxon>Methanobacteriati</taxon>
        <taxon>Methanobacteriota</taxon>
        <taxon>Stenosarchaea group</taxon>
        <taxon>Halobacteria</taxon>
        <taxon>Halobacteriales</taxon>
        <taxon>Haloferacaceae</taxon>
        <taxon>Halorubrum</taxon>
    </lineage>
</organism>
<dbReference type="SUPFAM" id="SSF102215">
    <property type="entry name" value="Creatininase"/>
    <property type="match status" value="1"/>
</dbReference>
<proteinExistence type="predicted"/>
<evidence type="ECO:0000313" key="6">
    <source>
        <dbReference type="Proteomes" id="UP001596118"/>
    </source>
</evidence>
<keyword evidence="6" id="KW-1185">Reference proteome</keyword>
<gene>
    <name evidence="5" type="ORF">ACFPM1_07295</name>
</gene>
<protein>
    <submittedName>
        <fullName evidence="5">Creatininase family protein</fullName>
    </submittedName>
</protein>
<dbReference type="GO" id="GO:0046872">
    <property type="term" value="F:metal ion binding"/>
    <property type="evidence" value="ECO:0007669"/>
    <property type="project" value="UniProtKB-KW"/>
</dbReference>
<evidence type="ECO:0000256" key="1">
    <source>
        <dbReference type="ARBA" id="ARBA00001947"/>
    </source>
</evidence>
<dbReference type="InterPro" id="IPR003785">
    <property type="entry name" value="Creatininase/forma_Hydrolase"/>
</dbReference>
<accession>A0ABD5R107</accession>
<evidence type="ECO:0000256" key="3">
    <source>
        <dbReference type="ARBA" id="ARBA00022801"/>
    </source>
</evidence>
<evidence type="ECO:0000313" key="5">
    <source>
        <dbReference type="EMBL" id="MFC5278560.1"/>
    </source>
</evidence>
<sequence>MASQHIGTARSDWASKTYEEVESVADADGSILIVPIGSVEQHGHHLPVATDTILVDAVAHLAAERVEADVPLLVTPPFWSGFSPHHMSFGGTITLDFDAMLEAIENVAASALKNGFDALLLLNGHGGNRSLISAATSTIGEEHDDVEVLGLTYFSLAARFVAEIRESELGGMAHGGEFETSLMQHLRPDLVKEDRIEGSMLDEPYELGIRDLVEGGPLAVYREFEEYSHTGAIGAPELATPEKGEEIYERLGDEMERLLREVHERNA</sequence>
<dbReference type="Gene3D" id="3.40.50.10310">
    <property type="entry name" value="Creatininase"/>
    <property type="match status" value="1"/>
</dbReference>
<dbReference type="InterPro" id="IPR024087">
    <property type="entry name" value="Creatininase-like_sf"/>
</dbReference>
<reference evidence="5 6" key="1">
    <citation type="journal article" date="2019" name="Int. J. Syst. Evol. Microbiol.">
        <title>The Global Catalogue of Microorganisms (GCM) 10K type strain sequencing project: providing services to taxonomists for standard genome sequencing and annotation.</title>
        <authorList>
            <consortium name="The Broad Institute Genomics Platform"/>
            <consortium name="The Broad Institute Genome Sequencing Center for Infectious Disease"/>
            <person name="Wu L."/>
            <person name="Ma J."/>
        </authorList>
    </citation>
    <scope>NUCLEOTIDE SEQUENCE [LARGE SCALE GENOMIC DNA]</scope>
    <source>
        <strain evidence="5 6">CGMCC 1.12124</strain>
    </source>
</reference>
<keyword evidence="3" id="KW-0378">Hydrolase</keyword>
<keyword evidence="2" id="KW-0479">Metal-binding</keyword>
<keyword evidence="4" id="KW-0862">Zinc</keyword>
<comment type="caution">
    <text evidence="5">The sequence shown here is derived from an EMBL/GenBank/DDBJ whole genome shotgun (WGS) entry which is preliminary data.</text>
</comment>
<dbReference type="AlphaFoldDB" id="A0ABD5R107"/>
<dbReference type="EMBL" id="JBHSKY010000007">
    <property type="protein sequence ID" value="MFC5278560.1"/>
    <property type="molecule type" value="Genomic_DNA"/>
</dbReference>
<dbReference type="GO" id="GO:0016787">
    <property type="term" value="F:hydrolase activity"/>
    <property type="evidence" value="ECO:0007669"/>
    <property type="project" value="UniProtKB-KW"/>
</dbReference>
<dbReference type="RefSeq" id="WP_256412184.1">
    <property type="nucleotide sequence ID" value="NZ_JANHDM010000008.1"/>
</dbReference>
<evidence type="ECO:0000256" key="2">
    <source>
        <dbReference type="ARBA" id="ARBA00022723"/>
    </source>
</evidence>